<dbReference type="InterPro" id="IPR050222">
    <property type="entry name" value="MATE_MdtK"/>
</dbReference>
<accession>R5VAC9</accession>
<proteinExistence type="predicted"/>
<evidence type="ECO:0000256" key="5">
    <source>
        <dbReference type="ARBA" id="ARBA00022692"/>
    </source>
</evidence>
<dbReference type="NCBIfam" id="TIGR00797">
    <property type="entry name" value="matE"/>
    <property type="match status" value="1"/>
</dbReference>
<feature type="transmembrane region" description="Helical" evidence="11">
    <location>
        <begin position="250"/>
        <end position="274"/>
    </location>
</feature>
<evidence type="ECO:0000256" key="2">
    <source>
        <dbReference type="ARBA" id="ARBA00022448"/>
    </source>
</evidence>
<evidence type="ECO:0000256" key="8">
    <source>
        <dbReference type="ARBA" id="ARBA00023136"/>
    </source>
</evidence>
<feature type="compositionally biased region" description="Polar residues" evidence="10">
    <location>
        <begin position="7"/>
        <end position="17"/>
    </location>
</feature>
<feature type="transmembrane region" description="Helical" evidence="11">
    <location>
        <begin position="49"/>
        <end position="70"/>
    </location>
</feature>
<feature type="transmembrane region" description="Helical" evidence="11">
    <location>
        <begin position="209"/>
        <end position="230"/>
    </location>
</feature>
<dbReference type="AlphaFoldDB" id="R5VAC9"/>
<dbReference type="GO" id="GO:0006811">
    <property type="term" value="P:monoatomic ion transport"/>
    <property type="evidence" value="ECO:0007669"/>
    <property type="project" value="UniProtKB-KW"/>
</dbReference>
<evidence type="ECO:0000256" key="10">
    <source>
        <dbReference type="SAM" id="MobiDB-lite"/>
    </source>
</evidence>
<feature type="transmembrane region" description="Helical" evidence="11">
    <location>
        <begin position="375"/>
        <end position="397"/>
    </location>
</feature>
<evidence type="ECO:0000256" key="4">
    <source>
        <dbReference type="ARBA" id="ARBA00022475"/>
    </source>
</evidence>
<feature type="transmembrane region" description="Helical" evidence="11">
    <location>
        <begin position="126"/>
        <end position="159"/>
    </location>
</feature>
<keyword evidence="4" id="KW-1003">Cell membrane</keyword>
<dbReference type="GO" id="GO:0042910">
    <property type="term" value="F:xenobiotic transmembrane transporter activity"/>
    <property type="evidence" value="ECO:0007669"/>
    <property type="project" value="InterPro"/>
</dbReference>
<feature type="region of interest" description="Disordered" evidence="10">
    <location>
        <begin position="1"/>
        <end position="25"/>
    </location>
</feature>
<keyword evidence="3" id="KW-0050">Antiport</keyword>
<evidence type="ECO:0000256" key="6">
    <source>
        <dbReference type="ARBA" id="ARBA00022989"/>
    </source>
</evidence>
<evidence type="ECO:0000256" key="9">
    <source>
        <dbReference type="ARBA" id="ARBA00031636"/>
    </source>
</evidence>
<evidence type="ECO:0000256" key="1">
    <source>
        <dbReference type="ARBA" id="ARBA00004651"/>
    </source>
</evidence>
<dbReference type="Pfam" id="PF01554">
    <property type="entry name" value="MatE"/>
    <property type="match status" value="2"/>
</dbReference>
<comment type="caution">
    <text evidence="12">The sequence shown here is derived from an EMBL/GenBank/DDBJ whole genome shotgun (WGS) entry which is preliminary data.</text>
</comment>
<dbReference type="CDD" id="cd13137">
    <property type="entry name" value="MATE_NorM_like"/>
    <property type="match status" value="1"/>
</dbReference>
<evidence type="ECO:0000313" key="13">
    <source>
        <dbReference type="Proteomes" id="UP000018372"/>
    </source>
</evidence>
<keyword evidence="6 11" id="KW-1133">Transmembrane helix</keyword>
<comment type="subcellular location">
    <subcellularLocation>
        <location evidence="1">Cell membrane</location>
        <topology evidence="1">Multi-pass membrane protein</topology>
    </subcellularLocation>
</comment>
<evidence type="ECO:0000256" key="3">
    <source>
        <dbReference type="ARBA" id="ARBA00022449"/>
    </source>
</evidence>
<dbReference type="EMBL" id="CBAT010000138">
    <property type="protein sequence ID" value="CCZ87360.1"/>
    <property type="molecule type" value="Genomic_DNA"/>
</dbReference>
<dbReference type="InterPro" id="IPR048279">
    <property type="entry name" value="MdtK-like"/>
</dbReference>
<evidence type="ECO:0000256" key="7">
    <source>
        <dbReference type="ARBA" id="ARBA00023065"/>
    </source>
</evidence>
<sequence length="506" mass="54032">MKRNLPETDTNGASLEQSQEHPAAQKKTDVLLDLIRDGRPMTLRQQLRLTVELSVPAIIAQLSSIIMQYIDAAMVGRIGAEASASIGLVSTTTWLFWGLCTAAATGFSVQVAHKVGAGDLKGARMILLQSLAGTLVFSLLLAVLGAGVSSSLPVLGAGISSSLPAWLGGDVSIRRDASIYFFIFSIFLPVLQMIFLAGGMLRCSGNMRIPSLLGVIMCVLDVVFNFFLIFPTRGCSIVGMQFTIPGAGLGVSGAALGTAAAETVVAGVLLWYLLTRSEKLSYRSREGSFRLKADTFRKALRIGFPMGIEHVVICGAQILTTVIVAPLGVFAIAANSFAITAESLCYMPGYGIADAATTLVGQSIGAGRKKLTRSFAHITVLMGMAIMGIMGILMYLFAPQIIGMMTPVEEIRQLGVMALRIEAFAEPMFAASIVAYGVFVGAADTLIPCLMNLFSIWAVRLALAAWLAPTLGLQGVWIAMCVELCFRGLIFLVRLKRGRWLKCDKT</sequence>
<organism evidence="12 13">
    <name type="scientific">Phocaeicola plebeius CAG:211</name>
    <dbReference type="NCBI Taxonomy" id="1263052"/>
    <lineage>
        <taxon>Bacteria</taxon>
        <taxon>Pseudomonadati</taxon>
        <taxon>Bacteroidota</taxon>
        <taxon>Bacteroidia</taxon>
        <taxon>Bacteroidales</taxon>
        <taxon>Bacteroidaceae</taxon>
        <taxon>Phocaeicola</taxon>
    </lineage>
</organism>
<feature type="transmembrane region" description="Helical" evidence="11">
    <location>
        <begin position="82"/>
        <end position="105"/>
    </location>
</feature>
<keyword evidence="7" id="KW-0406">Ion transport</keyword>
<keyword evidence="2" id="KW-0813">Transport</keyword>
<evidence type="ECO:0000256" key="11">
    <source>
        <dbReference type="SAM" id="Phobius"/>
    </source>
</evidence>
<keyword evidence="5 11" id="KW-0812">Transmembrane</keyword>
<dbReference type="PANTHER" id="PTHR43298">
    <property type="entry name" value="MULTIDRUG RESISTANCE PROTEIN NORM-RELATED"/>
    <property type="match status" value="1"/>
</dbReference>
<feature type="transmembrane region" description="Helical" evidence="11">
    <location>
        <begin position="446"/>
        <end position="468"/>
    </location>
</feature>
<keyword evidence="8 11" id="KW-0472">Membrane</keyword>
<dbReference type="GO" id="GO:0005886">
    <property type="term" value="C:plasma membrane"/>
    <property type="evidence" value="ECO:0007669"/>
    <property type="project" value="UniProtKB-SubCell"/>
</dbReference>
<reference evidence="12" key="1">
    <citation type="submission" date="2012-11" db="EMBL/GenBank/DDBJ databases">
        <title>Dependencies among metagenomic species, viruses, plasmids and units of genetic variation.</title>
        <authorList>
            <person name="Nielsen H.B."/>
            <person name="Almeida M."/>
            <person name="Juncker A.S."/>
            <person name="Rasmussen S."/>
            <person name="Li J."/>
            <person name="Sunagawa S."/>
            <person name="Plichta D."/>
            <person name="Gautier L."/>
            <person name="Le Chatelier E."/>
            <person name="Peletier E."/>
            <person name="Bonde I."/>
            <person name="Nielsen T."/>
            <person name="Manichanh C."/>
            <person name="Arumugam M."/>
            <person name="Batto J."/>
            <person name="Santos M.B.Q.D."/>
            <person name="Blom N."/>
            <person name="Borruel N."/>
            <person name="Burgdorf K.S."/>
            <person name="Boumezbeur F."/>
            <person name="Casellas F."/>
            <person name="Dore J."/>
            <person name="Guarner F."/>
            <person name="Hansen T."/>
            <person name="Hildebrand F."/>
            <person name="Kaas R.S."/>
            <person name="Kennedy S."/>
            <person name="Kristiansen K."/>
            <person name="Kultima J.R."/>
            <person name="Leonard P."/>
            <person name="Levenez F."/>
            <person name="Lund O."/>
            <person name="Moumen B."/>
            <person name="Le Paslier D."/>
            <person name="Pons N."/>
            <person name="Pedersen O."/>
            <person name="Prifti E."/>
            <person name="Qin J."/>
            <person name="Raes J."/>
            <person name="Tap J."/>
            <person name="Tims S."/>
            <person name="Ussery D.W."/>
            <person name="Yamada T."/>
            <person name="MetaHit consortium"/>
            <person name="Renault P."/>
            <person name="Sicheritz-Ponten T."/>
            <person name="Bork P."/>
            <person name="Wang J."/>
            <person name="Brunak S."/>
            <person name="Ehrlich S.D."/>
        </authorList>
    </citation>
    <scope>NUCLEOTIDE SEQUENCE [LARGE SCALE GENOMIC DNA]</scope>
</reference>
<dbReference type="InterPro" id="IPR002528">
    <property type="entry name" value="MATE_fam"/>
</dbReference>
<gene>
    <name evidence="12" type="ORF">BN536_02137</name>
</gene>
<name>R5VAC9_9BACT</name>
<protein>
    <recommendedName>
        <fullName evidence="9">Multidrug-efflux transporter</fullName>
    </recommendedName>
</protein>
<dbReference type="GO" id="GO:0015297">
    <property type="term" value="F:antiporter activity"/>
    <property type="evidence" value="ECO:0007669"/>
    <property type="project" value="UniProtKB-KW"/>
</dbReference>
<dbReference type="PANTHER" id="PTHR43298:SF2">
    <property type="entry name" value="FMN_FAD EXPORTER YEEO-RELATED"/>
    <property type="match status" value="1"/>
</dbReference>
<feature type="transmembrane region" description="Helical" evidence="11">
    <location>
        <begin position="179"/>
        <end position="197"/>
    </location>
</feature>
<feature type="transmembrane region" description="Helical" evidence="11">
    <location>
        <begin position="474"/>
        <end position="495"/>
    </location>
</feature>
<dbReference type="PIRSF" id="PIRSF006603">
    <property type="entry name" value="DinF"/>
    <property type="match status" value="1"/>
</dbReference>
<dbReference type="Proteomes" id="UP000018372">
    <property type="component" value="Unassembled WGS sequence"/>
</dbReference>
<evidence type="ECO:0000313" key="12">
    <source>
        <dbReference type="EMBL" id="CCZ87360.1"/>
    </source>
</evidence>